<dbReference type="PANTHER" id="PTHR45649:SF19">
    <property type="entry name" value="TRANSPORTER, PUTATIVE (EUROFUNG)-RELATED"/>
    <property type="match status" value="1"/>
</dbReference>
<feature type="transmembrane region" description="Helical" evidence="6">
    <location>
        <begin position="156"/>
        <end position="177"/>
    </location>
</feature>
<evidence type="ECO:0000256" key="3">
    <source>
        <dbReference type="ARBA" id="ARBA00022692"/>
    </source>
</evidence>
<dbReference type="PIRSF" id="PIRSF006060">
    <property type="entry name" value="AA_transporter"/>
    <property type="match status" value="1"/>
</dbReference>
<feature type="transmembrane region" description="Helical" evidence="6">
    <location>
        <begin position="329"/>
        <end position="355"/>
    </location>
</feature>
<evidence type="ECO:0000313" key="7">
    <source>
        <dbReference type="EMBL" id="KIW50465.1"/>
    </source>
</evidence>
<dbReference type="RefSeq" id="XP_013311049.1">
    <property type="nucleotide sequence ID" value="XM_013455595.1"/>
</dbReference>
<evidence type="ECO:0008006" key="9">
    <source>
        <dbReference type="Google" id="ProtNLM"/>
    </source>
</evidence>
<sequence length="394" mass="43631">MPQSYCCAAFNIFGWLSICSGVTIQAGPFIEAIRLLFNPDSKVSPWQYFLLYQATDVLILLYNIYLLRRTNWIHDVGFVFSLCSFVIIFVTCLSRSGTFNSAEFVWTSFINDSGWGSDAVVFLSGMANPNFLWAGIDGAIHLAEECSNASTAVPGALFSTIIVGFVTAFPFGIAMLYCIKDFDLVTADLTGVPIYEIWYQATHSAAAATAFVIFILMIALFALNGCVEVSARLTWSFARDNALVGSKYIGKVDEKQKVPTWALLANAFVILIIGCFYLGSSTAFNAFIGSGLLLQQCCFAMLAALLLWHRRSDFVLPLNRKVRLGWFGWVANMVTLLFAPLITIIYCFPLTLPVAPSNANYASAVVGVMILFVILNWFLHARKHFKGPRIQWSS</sequence>
<reference evidence="7 8" key="1">
    <citation type="submission" date="2015-01" db="EMBL/GenBank/DDBJ databases">
        <title>The Genome Sequence of Exophiala xenobiotica CBS118157.</title>
        <authorList>
            <consortium name="The Broad Institute Genomics Platform"/>
            <person name="Cuomo C."/>
            <person name="de Hoog S."/>
            <person name="Gorbushina A."/>
            <person name="Stielow B."/>
            <person name="Teixiera M."/>
            <person name="Abouelleil A."/>
            <person name="Chapman S.B."/>
            <person name="Priest M."/>
            <person name="Young S.K."/>
            <person name="Wortman J."/>
            <person name="Nusbaum C."/>
            <person name="Birren B."/>
        </authorList>
    </citation>
    <scope>NUCLEOTIDE SEQUENCE [LARGE SCALE GENOMIC DNA]</scope>
    <source>
        <strain evidence="7 8">CBS 118157</strain>
    </source>
</reference>
<feature type="transmembrane region" description="Helical" evidence="6">
    <location>
        <begin position="286"/>
        <end position="308"/>
    </location>
</feature>
<dbReference type="STRING" id="348802.A0A0D2E6V1"/>
<gene>
    <name evidence="7" type="ORF">PV05_12051</name>
</gene>
<feature type="transmembrane region" description="Helical" evidence="6">
    <location>
        <begin position="49"/>
        <end position="66"/>
    </location>
</feature>
<dbReference type="GO" id="GO:0022857">
    <property type="term" value="F:transmembrane transporter activity"/>
    <property type="evidence" value="ECO:0007669"/>
    <property type="project" value="InterPro"/>
</dbReference>
<accession>A0A0D2E6V1</accession>
<dbReference type="PANTHER" id="PTHR45649">
    <property type="entry name" value="AMINO-ACID PERMEASE BAT1"/>
    <property type="match status" value="1"/>
</dbReference>
<keyword evidence="8" id="KW-1185">Reference proteome</keyword>
<proteinExistence type="predicted"/>
<evidence type="ECO:0000256" key="2">
    <source>
        <dbReference type="ARBA" id="ARBA00022448"/>
    </source>
</evidence>
<dbReference type="Pfam" id="PF13520">
    <property type="entry name" value="AA_permease_2"/>
    <property type="match status" value="1"/>
</dbReference>
<feature type="transmembrane region" description="Helical" evidence="6">
    <location>
        <begin position="12"/>
        <end position="37"/>
    </location>
</feature>
<dbReference type="GeneID" id="25333959"/>
<keyword evidence="5 6" id="KW-0472">Membrane</keyword>
<dbReference type="Proteomes" id="UP000054342">
    <property type="component" value="Unassembled WGS sequence"/>
</dbReference>
<evidence type="ECO:0000313" key="8">
    <source>
        <dbReference type="Proteomes" id="UP000054342"/>
    </source>
</evidence>
<evidence type="ECO:0000256" key="6">
    <source>
        <dbReference type="SAM" id="Phobius"/>
    </source>
</evidence>
<keyword evidence="3 6" id="KW-0812">Transmembrane</keyword>
<dbReference type="AlphaFoldDB" id="A0A0D2E6V1"/>
<dbReference type="GO" id="GO:0016020">
    <property type="term" value="C:membrane"/>
    <property type="evidence" value="ECO:0007669"/>
    <property type="project" value="UniProtKB-SubCell"/>
</dbReference>
<dbReference type="HOGENOM" id="CLU_004495_2_4_1"/>
<feature type="transmembrane region" description="Helical" evidence="6">
    <location>
        <begin position="261"/>
        <end position="280"/>
    </location>
</feature>
<dbReference type="EMBL" id="KN847323">
    <property type="protein sequence ID" value="KIW50465.1"/>
    <property type="molecule type" value="Genomic_DNA"/>
</dbReference>
<organism evidence="7 8">
    <name type="scientific">Exophiala xenobiotica</name>
    <dbReference type="NCBI Taxonomy" id="348802"/>
    <lineage>
        <taxon>Eukaryota</taxon>
        <taxon>Fungi</taxon>
        <taxon>Dikarya</taxon>
        <taxon>Ascomycota</taxon>
        <taxon>Pezizomycotina</taxon>
        <taxon>Eurotiomycetes</taxon>
        <taxon>Chaetothyriomycetidae</taxon>
        <taxon>Chaetothyriales</taxon>
        <taxon>Herpotrichiellaceae</taxon>
        <taxon>Exophiala</taxon>
    </lineage>
</organism>
<protein>
    <recommendedName>
        <fullName evidence="9">Amino acid permease/ SLC12A domain-containing protein</fullName>
    </recommendedName>
</protein>
<dbReference type="Gene3D" id="1.20.1740.10">
    <property type="entry name" value="Amino acid/polyamine transporter I"/>
    <property type="match status" value="1"/>
</dbReference>
<comment type="subcellular location">
    <subcellularLocation>
        <location evidence="1">Membrane</location>
        <topology evidence="1">Multi-pass membrane protein</topology>
    </subcellularLocation>
</comment>
<feature type="transmembrane region" description="Helical" evidence="6">
    <location>
        <begin position="197"/>
        <end position="223"/>
    </location>
</feature>
<keyword evidence="2" id="KW-0813">Transport</keyword>
<evidence type="ECO:0000256" key="1">
    <source>
        <dbReference type="ARBA" id="ARBA00004141"/>
    </source>
</evidence>
<evidence type="ECO:0000256" key="5">
    <source>
        <dbReference type="ARBA" id="ARBA00023136"/>
    </source>
</evidence>
<name>A0A0D2E6V1_9EURO</name>
<evidence type="ECO:0000256" key="4">
    <source>
        <dbReference type="ARBA" id="ARBA00022989"/>
    </source>
</evidence>
<keyword evidence="4 6" id="KW-1133">Transmembrane helix</keyword>
<dbReference type="InterPro" id="IPR002293">
    <property type="entry name" value="AA/rel_permease1"/>
</dbReference>
<feature type="transmembrane region" description="Helical" evidence="6">
    <location>
        <begin position="361"/>
        <end position="379"/>
    </location>
</feature>
<feature type="transmembrane region" description="Helical" evidence="6">
    <location>
        <begin position="72"/>
        <end position="93"/>
    </location>
</feature>
<dbReference type="OrthoDB" id="4476201at2759"/>